<evidence type="ECO:0000313" key="4">
    <source>
        <dbReference type="Proteomes" id="UP000654257"/>
    </source>
</evidence>
<keyword evidence="4" id="KW-1185">Reference proteome</keyword>
<dbReference type="SUPFAM" id="SSF56959">
    <property type="entry name" value="Leukocidin-like"/>
    <property type="match status" value="1"/>
</dbReference>
<gene>
    <name evidence="3" type="primary">mspA</name>
    <name evidence="3" type="ORF">GCM10007304_34310</name>
</gene>
<feature type="signal peptide" evidence="2">
    <location>
        <begin position="1"/>
        <end position="38"/>
    </location>
</feature>
<sequence>MTVIQKPRRSRGLKSMRAAVVASAAVVGLVLGNGTASAAVDNANSVVDGTGNTITVSQSDTFINSVPPLDNNPLSREIFHNGRASFDVVGPEADDFSGTLSIGYQIGFPAAIAPTITFSYSTPQLEVGDGNAFTVSDILPQLGVSIPISSGGGIAEVEAASGSVEGASGSVQLSNFHGFVTGVLGNVTVRPYVKLVSDKGDTVVTYGSPWRLN</sequence>
<dbReference type="Gene3D" id="2.10.300.10">
    <property type="entry name" value="Porin MspA ribbon domain"/>
    <property type="match status" value="1"/>
</dbReference>
<comment type="caution">
    <text evidence="3">The sequence shown here is derived from an EMBL/GenBank/DDBJ whole genome shotgun (WGS) entry which is preliminary data.</text>
</comment>
<dbReference type="Proteomes" id="UP000654257">
    <property type="component" value="Unassembled WGS sequence"/>
</dbReference>
<dbReference type="Pfam" id="PF09203">
    <property type="entry name" value="MspA"/>
    <property type="match status" value="1"/>
</dbReference>
<dbReference type="EMBL" id="BMCU01000003">
    <property type="protein sequence ID" value="GGG17277.1"/>
    <property type="molecule type" value="Genomic_DNA"/>
</dbReference>
<dbReference type="InterPro" id="IPR015286">
    <property type="entry name" value="Porin_fam_mycobact-type"/>
</dbReference>
<dbReference type="RefSeq" id="WP_188546021.1">
    <property type="nucleotide sequence ID" value="NZ_BMCU01000003.1"/>
</dbReference>
<dbReference type="InterPro" id="IPR036435">
    <property type="entry name" value="Leukocidin/porin_MspA_sf"/>
</dbReference>
<feature type="chain" id="PRO_5036995646" evidence="2">
    <location>
        <begin position="39"/>
        <end position="213"/>
    </location>
</feature>
<proteinExistence type="predicted"/>
<keyword evidence="1 2" id="KW-0732">Signal</keyword>
<evidence type="ECO:0000256" key="1">
    <source>
        <dbReference type="ARBA" id="ARBA00022729"/>
    </source>
</evidence>
<dbReference type="AlphaFoldDB" id="A0A917G114"/>
<evidence type="ECO:0000256" key="2">
    <source>
        <dbReference type="SAM" id="SignalP"/>
    </source>
</evidence>
<name>A0A917G114_9NOCA</name>
<reference evidence="3" key="1">
    <citation type="journal article" date="2014" name="Int. J. Syst. Evol. Microbiol.">
        <title>Complete genome sequence of Corynebacterium casei LMG S-19264T (=DSM 44701T), isolated from a smear-ripened cheese.</title>
        <authorList>
            <consortium name="US DOE Joint Genome Institute (JGI-PGF)"/>
            <person name="Walter F."/>
            <person name="Albersmeier A."/>
            <person name="Kalinowski J."/>
            <person name="Ruckert C."/>
        </authorList>
    </citation>
    <scope>NUCLEOTIDE SEQUENCE</scope>
    <source>
        <strain evidence="3">CCM 7905</strain>
    </source>
</reference>
<reference evidence="3" key="2">
    <citation type="submission" date="2020-09" db="EMBL/GenBank/DDBJ databases">
        <authorList>
            <person name="Sun Q."/>
            <person name="Sedlacek I."/>
        </authorList>
    </citation>
    <scope>NUCLEOTIDE SEQUENCE</scope>
    <source>
        <strain evidence="3">CCM 7905</strain>
    </source>
</reference>
<evidence type="ECO:0000313" key="3">
    <source>
        <dbReference type="EMBL" id="GGG17277.1"/>
    </source>
</evidence>
<accession>A0A917G114</accession>
<protein>
    <submittedName>
        <fullName evidence="3">Porin MspA</fullName>
    </submittedName>
</protein>
<dbReference type="Gene3D" id="2.60.40.1650">
    <property type="entry name" value="Porin MspA (Ig-like beta-sandwich domain)"/>
    <property type="match status" value="1"/>
</dbReference>
<organism evidence="3 4">
    <name type="scientific">Rhodococcoides trifolii</name>
    <dbReference type="NCBI Taxonomy" id="908250"/>
    <lineage>
        <taxon>Bacteria</taxon>
        <taxon>Bacillati</taxon>
        <taxon>Actinomycetota</taxon>
        <taxon>Actinomycetes</taxon>
        <taxon>Mycobacteriales</taxon>
        <taxon>Nocardiaceae</taxon>
        <taxon>Rhodococcoides</taxon>
    </lineage>
</organism>